<dbReference type="EMBL" id="JAAAHS010000016">
    <property type="protein sequence ID" value="NBE50634.1"/>
    <property type="molecule type" value="Genomic_DNA"/>
</dbReference>
<accession>A0A964XIV2</accession>
<dbReference type="Proteomes" id="UP000598297">
    <property type="component" value="Unassembled WGS sequence"/>
</dbReference>
<sequence>MAPRRRRGEGALPLSEHYGDLVRVALMEARPAGLQTKQLVAATRLSPSQVARRVRHLRDVGAAEHLTPIIWRRKDGYLFSDEPADWIAYEKQQFRLLLGRLTRMITGTLDPHLARYPDDEWAQLASAQLTGVRATLSQLSK</sequence>
<dbReference type="OrthoDB" id="3297408at2"/>
<gene>
    <name evidence="1" type="ORF">GUY60_04175</name>
</gene>
<protein>
    <submittedName>
        <fullName evidence="1">Uncharacterized protein</fullName>
    </submittedName>
</protein>
<name>A0A964XIV2_9ACTN</name>
<proteinExistence type="predicted"/>
<reference evidence="1" key="1">
    <citation type="submission" date="2020-01" db="EMBL/GenBank/DDBJ databases">
        <title>Whole-genome analyses of novel actinobacteria.</title>
        <authorList>
            <person name="Sahin N."/>
        </authorList>
    </citation>
    <scope>NUCLEOTIDE SEQUENCE</scope>
    <source>
        <strain evidence="1">YC537</strain>
    </source>
</reference>
<evidence type="ECO:0000313" key="2">
    <source>
        <dbReference type="Proteomes" id="UP000598297"/>
    </source>
</evidence>
<dbReference type="RefSeq" id="WP_161693835.1">
    <property type="nucleotide sequence ID" value="NZ_JAAAHS010000016.1"/>
</dbReference>
<evidence type="ECO:0000313" key="1">
    <source>
        <dbReference type="EMBL" id="NBE50634.1"/>
    </source>
</evidence>
<dbReference type="AlphaFoldDB" id="A0A964XIV2"/>
<comment type="caution">
    <text evidence="1">The sequence shown here is derived from an EMBL/GenBank/DDBJ whole genome shotgun (WGS) entry which is preliminary data.</text>
</comment>
<keyword evidence="2" id="KW-1185">Reference proteome</keyword>
<organism evidence="1 2">
    <name type="scientific">Streptomyces boluensis</name>
    <dbReference type="NCBI Taxonomy" id="1775135"/>
    <lineage>
        <taxon>Bacteria</taxon>
        <taxon>Bacillati</taxon>
        <taxon>Actinomycetota</taxon>
        <taxon>Actinomycetes</taxon>
        <taxon>Kitasatosporales</taxon>
        <taxon>Streptomycetaceae</taxon>
        <taxon>Streptomyces</taxon>
    </lineage>
</organism>